<dbReference type="GO" id="GO:0007606">
    <property type="term" value="P:sensory perception of chemical stimulus"/>
    <property type="evidence" value="ECO:0007669"/>
    <property type="project" value="UniProtKB-UniRule"/>
</dbReference>
<proteinExistence type="inferred from homology"/>
<keyword evidence="3 6" id="KW-0812">Transmembrane</keyword>
<dbReference type="AlphaFoldDB" id="A0A7E4VTR1"/>
<keyword evidence="5 6" id="KW-0472">Membrane</keyword>
<keyword evidence="4 6" id="KW-1133">Transmembrane helix</keyword>
<evidence type="ECO:0000313" key="7">
    <source>
        <dbReference type="Proteomes" id="UP000492821"/>
    </source>
</evidence>
<evidence type="ECO:0000256" key="2">
    <source>
        <dbReference type="ARBA" id="ARBA00005692"/>
    </source>
</evidence>
<evidence type="ECO:0000256" key="3">
    <source>
        <dbReference type="ARBA" id="ARBA00022692"/>
    </source>
</evidence>
<comment type="subcellular location">
    <subcellularLocation>
        <location evidence="1">Membrane</location>
        <topology evidence="1">Multi-pass membrane protein</topology>
    </subcellularLocation>
</comment>
<reference evidence="7" key="1">
    <citation type="journal article" date="2013" name="Genetics">
        <title>The draft genome and transcriptome of Panagrellus redivivus are shaped by the harsh demands of a free-living lifestyle.</title>
        <authorList>
            <person name="Srinivasan J."/>
            <person name="Dillman A.R."/>
            <person name="Macchietto M.G."/>
            <person name="Heikkinen L."/>
            <person name="Lakso M."/>
            <person name="Fracchia K.M."/>
            <person name="Antoshechkin I."/>
            <person name="Mortazavi A."/>
            <person name="Wong G."/>
            <person name="Sternberg P.W."/>
        </authorList>
    </citation>
    <scope>NUCLEOTIDE SEQUENCE [LARGE SCALE GENOMIC DNA]</scope>
    <source>
        <strain evidence="7">MT8872</strain>
    </source>
</reference>
<dbReference type="GO" id="GO:0016020">
    <property type="term" value="C:membrane"/>
    <property type="evidence" value="ECO:0007669"/>
    <property type="project" value="UniProtKB-SubCell"/>
</dbReference>
<evidence type="ECO:0000256" key="6">
    <source>
        <dbReference type="RuleBase" id="RU280813"/>
    </source>
</evidence>
<dbReference type="Pfam" id="PF02118">
    <property type="entry name" value="Srg"/>
    <property type="match status" value="1"/>
</dbReference>
<keyword evidence="7" id="KW-1185">Reference proteome</keyword>
<reference evidence="8" key="2">
    <citation type="submission" date="2020-10" db="UniProtKB">
        <authorList>
            <consortium name="WormBaseParasite"/>
        </authorList>
    </citation>
    <scope>IDENTIFICATION</scope>
</reference>
<evidence type="ECO:0000256" key="5">
    <source>
        <dbReference type="ARBA" id="ARBA00023136"/>
    </source>
</evidence>
<sequence length="268" mass="31108">MTEYKSSCIIKFRVTYTFMPTLDIKMETLLPTWVLCIQLAYGIPSLLTHFCFLWMLNCSSQKRHFASSFFTLTKILAIFDIINYIFLNLQNKLFLYGPITPYVINFPIDSWFYRIVMFGFYFCNYMRSCFVILESINRFVTLLFVTKQNKFLSLPNLPRLLLPHFVHVCHSRMGDGCRPPAPTLVIIPHVEEYPARLSLPSSGQIHKSLKQGRFSQTRFADYPKWYEYEYRGSGDCVIDSPHLCAKFSSTLPMAGGPLVSLKTSIDLF</sequence>
<organism evidence="7 8">
    <name type="scientific">Panagrellus redivivus</name>
    <name type="common">Microworm</name>
    <dbReference type="NCBI Taxonomy" id="6233"/>
    <lineage>
        <taxon>Eukaryota</taxon>
        <taxon>Metazoa</taxon>
        <taxon>Ecdysozoa</taxon>
        <taxon>Nematoda</taxon>
        <taxon>Chromadorea</taxon>
        <taxon>Rhabditida</taxon>
        <taxon>Tylenchina</taxon>
        <taxon>Panagrolaimomorpha</taxon>
        <taxon>Panagrolaimoidea</taxon>
        <taxon>Panagrolaimidae</taxon>
        <taxon>Panagrellus</taxon>
    </lineage>
</organism>
<evidence type="ECO:0000256" key="1">
    <source>
        <dbReference type="ARBA" id="ARBA00004141"/>
    </source>
</evidence>
<dbReference type="Proteomes" id="UP000492821">
    <property type="component" value="Unassembled WGS sequence"/>
</dbReference>
<protein>
    <recommendedName>
        <fullName evidence="6">Serpentine receptor class gamma</fullName>
    </recommendedName>
</protein>
<evidence type="ECO:0000313" key="8">
    <source>
        <dbReference type="WBParaSite" id="Pan_g3091.t1"/>
    </source>
</evidence>
<dbReference type="GO" id="GO:0004888">
    <property type="term" value="F:transmembrane signaling receptor activity"/>
    <property type="evidence" value="ECO:0007669"/>
    <property type="project" value="InterPro"/>
</dbReference>
<evidence type="ECO:0000256" key="4">
    <source>
        <dbReference type="ARBA" id="ARBA00022989"/>
    </source>
</evidence>
<comment type="caution">
    <text evidence="6">Lacks conserved residue(s) required for the propagation of feature annotation.</text>
</comment>
<feature type="transmembrane region" description="Helical" evidence="6">
    <location>
        <begin position="68"/>
        <end position="87"/>
    </location>
</feature>
<feature type="transmembrane region" description="Helical" evidence="6">
    <location>
        <begin position="111"/>
        <end position="133"/>
    </location>
</feature>
<dbReference type="WBParaSite" id="Pan_g3091.t1">
    <property type="protein sequence ID" value="Pan_g3091.t1"/>
    <property type="gene ID" value="Pan_g3091"/>
</dbReference>
<dbReference type="InterPro" id="IPR000609">
    <property type="entry name" value="7TM_GPCR_serpentine_rcpt_Srg"/>
</dbReference>
<comment type="similarity">
    <text evidence="2 6">Belongs to the nematode receptor-like protein srg family.</text>
</comment>
<feature type="transmembrane region" description="Helical" evidence="6">
    <location>
        <begin position="32"/>
        <end position="56"/>
    </location>
</feature>
<name>A0A7E4VTR1_PANRE</name>
<accession>A0A7E4VTR1</accession>